<dbReference type="Proteomes" id="UP000439550">
    <property type="component" value="Unassembled WGS sequence"/>
</dbReference>
<dbReference type="InterPro" id="IPR007927">
    <property type="entry name" value="DUF722"/>
</dbReference>
<reference evidence="1 2" key="1">
    <citation type="submission" date="2019-10" db="EMBL/GenBank/DDBJ databases">
        <authorList>
            <person name="Dong K."/>
        </authorList>
    </citation>
    <scope>NUCLEOTIDE SEQUENCE [LARGE SCALE GENOMIC DNA]</scope>
    <source>
        <strain evidence="1 2">DSM 28960</strain>
    </source>
</reference>
<proteinExistence type="predicted"/>
<dbReference type="AlphaFoldDB" id="A0A7X1ZB51"/>
<protein>
    <submittedName>
        <fullName evidence="1">DUF722 domain-containing protein</fullName>
    </submittedName>
</protein>
<dbReference type="RefSeq" id="WP_153497269.1">
    <property type="nucleotide sequence ID" value="NZ_CBCRWP010000028.1"/>
</dbReference>
<evidence type="ECO:0000313" key="1">
    <source>
        <dbReference type="EMBL" id="MQW40654.1"/>
    </source>
</evidence>
<dbReference type="OrthoDB" id="2242790at2"/>
<dbReference type="EMBL" id="WITJ01000026">
    <property type="protein sequence ID" value="MQW40654.1"/>
    <property type="molecule type" value="Genomic_DNA"/>
</dbReference>
<keyword evidence="2" id="KW-1185">Reference proteome</keyword>
<organism evidence="1 2">
    <name type="scientific">Lactococcus hircilactis</name>
    <dbReference type="NCBI Taxonomy" id="1494462"/>
    <lineage>
        <taxon>Bacteria</taxon>
        <taxon>Bacillati</taxon>
        <taxon>Bacillota</taxon>
        <taxon>Bacilli</taxon>
        <taxon>Lactobacillales</taxon>
        <taxon>Streptococcaceae</taxon>
        <taxon>Lactococcus</taxon>
    </lineage>
</organism>
<dbReference type="Pfam" id="PF05263">
    <property type="entry name" value="DUF722"/>
    <property type="match status" value="1"/>
</dbReference>
<accession>A0A7X1ZB51</accession>
<name>A0A7X1ZB51_9LACT</name>
<evidence type="ECO:0000313" key="2">
    <source>
        <dbReference type="Proteomes" id="UP000439550"/>
    </source>
</evidence>
<comment type="caution">
    <text evidence="1">The sequence shown here is derived from an EMBL/GenBank/DDBJ whole genome shotgun (WGS) entry which is preliminary data.</text>
</comment>
<gene>
    <name evidence="1" type="ORF">GHI93_12085</name>
</gene>
<sequence length="119" mass="14375">MAKIDKLDRIIRDYVNGNLDKKIKARTNQLTYKSKVDNIDVNDAIDNDSELDKLYFIKSQIEVWYFSYPEAKTICELRWRKGMQQWEIKYEVKMSESTIKRRYKELKEVISEWIGIEEV</sequence>